<keyword evidence="4" id="KW-1185">Reference proteome</keyword>
<feature type="domain" description="RNA polymerase sigma-70 region 2" evidence="2">
    <location>
        <begin position="85"/>
        <end position="138"/>
    </location>
</feature>
<dbReference type="PANTHER" id="PTHR30603:SF60">
    <property type="entry name" value="RNA POLYMERASE SIGMA FACTOR RPOD"/>
    <property type="match status" value="1"/>
</dbReference>
<dbReference type="PANTHER" id="PTHR30603">
    <property type="entry name" value="RNA POLYMERASE SIGMA FACTOR RPO"/>
    <property type="match status" value="1"/>
</dbReference>
<proteinExistence type="predicted"/>
<dbReference type="EMBL" id="JACJSI010000676">
    <property type="protein sequence ID" value="MBD2537119.1"/>
    <property type="molecule type" value="Genomic_DNA"/>
</dbReference>
<dbReference type="RefSeq" id="WP_190947715.1">
    <property type="nucleotide sequence ID" value="NZ_JACJSI010000676.1"/>
</dbReference>
<dbReference type="InterPro" id="IPR007627">
    <property type="entry name" value="RNA_pol_sigma70_r2"/>
</dbReference>
<reference evidence="3 4" key="1">
    <citation type="journal article" date="2020" name="ISME J.">
        <title>Comparative genomics reveals insights into cyanobacterial evolution and habitat adaptation.</title>
        <authorList>
            <person name="Chen M.Y."/>
            <person name="Teng W.K."/>
            <person name="Zhao L."/>
            <person name="Hu C.X."/>
            <person name="Zhou Y.K."/>
            <person name="Han B.P."/>
            <person name="Song L.R."/>
            <person name="Shu W.S."/>
        </authorList>
    </citation>
    <scope>NUCLEOTIDE SEQUENCE [LARGE SCALE GENOMIC DNA]</scope>
    <source>
        <strain evidence="3 4">FACHB-838</strain>
    </source>
</reference>
<feature type="domain" description="RNA polymerase sigma-70 region 1.2" evidence="1">
    <location>
        <begin position="7"/>
        <end position="36"/>
    </location>
</feature>
<dbReference type="InterPro" id="IPR009042">
    <property type="entry name" value="RNA_pol_sigma70_r1_2"/>
</dbReference>
<gene>
    <name evidence="3" type="ORF">H6G97_51220</name>
</gene>
<dbReference type="SUPFAM" id="SSF88946">
    <property type="entry name" value="Sigma2 domain of RNA polymerase sigma factors"/>
    <property type="match status" value="1"/>
</dbReference>
<accession>A0ABR8E995</accession>
<dbReference type="Gene3D" id="1.20.120.1810">
    <property type="match status" value="1"/>
</dbReference>
<sequence length="163" mass="18640">MARFDSDTLGIYLREIGRIDRLLPEQEIFYARLVRSMLALEQQKNLLMQRLKRSPNVSELSAEVNKTEAELTQILEQGQLAKHLMITANLRLVVAVAKKYRWSNLEFLDLIQEGAIGLQKAVEKFEPNRGYKFSTYAKGVDSAGNYQSSCRTIPHYSPTPSFD</sequence>
<evidence type="ECO:0000259" key="1">
    <source>
        <dbReference type="Pfam" id="PF00140"/>
    </source>
</evidence>
<comment type="caution">
    <text evidence="3">The sequence shown here is derived from an EMBL/GenBank/DDBJ whole genome shotgun (WGS) entry which is preliminary data.</text>
</comment>
<evidence type="ECO:0000313" key="3">
    <source>
        <dbReference type="EMBL" id="MBD2537119.1"/>
    </source>
</evidence>
<name>A0ABR8E995_9NOSO</name>
<protein>
    <recommendedName>
        <fullName evidence="5">RpoS, RNA polymerase nonessential primary sigma factor</fullName>
    </recommendedName>
</protein>
<evidence type="ECO:0000259" key="2">
    <source>
        <dbReference type="Pfam" id="PF04542"/>
    </source>
</evidence>
<organism evidence="3 4">
    <name type="scientific">Nostoc flagelliforme FACHB-838</name>
    <dbReference type="NCBI Taxonomy" id="2692904"/>
    <lineage>
        <taxon>Bacteria</taxon>
        <taxon>Bacillati</taxon>
        <taxon>Cyanobacteriota</taxon>
        <taxon>Cyanophyceae</taxon>
        <taxon>Nostocales</taxon>
        <taxon>Nostocaceae</taxon>
        <taxon>Nostoc</taxon>
    </lineage>
</organism>
<dbReference type="InterPro" id="IPR013325">
    <property type="entry name" value="RNA_pol_sigma_r2"/>
</dbReference>
<dbReference type="Proteomes" id="UP000623440">
    <property type="component" value="Unassembled WGS sequence"/>
</dbReference>
<dbReference type="Pfam" id="PF00140">
    <property type="entry name" value="Sigma70_r1_2"/>
    <property type="match status" value="1"/>
</dbReference>
<evidence type="ECO:0008006" key="5">
    <source>
        <dbReference type="Google" id="ProtNLM"/>
    </source>
</evidence>
<dbReference type="Pfam" id="PF04542">
    <property type="entry name" value="Sigma70_r2"/>
    <property type="match status" value="1"/>
</dbReference>
<evidence type="ECO:0000313" key="4">
    <source>
        <dbReference type="Proteomes" id="UP000623440"/>
    </source>
</evidence>
<dbReference type="InterPro" id="IPR050239">
    <property type="entry name" value="Sigma-70_RNA_pol_init_factors"/>
</dbReference>